<sequence length="205" mass="22949">MCVTFIFIRPENDLTSKYKLIILNNRDEVLARKTSTLAWENGILCGRDEQAQDRGTWFGVTKQGKVGVLLSITQPVHEKNHDAPSRGAIVPKYLQSDLCAADFVDNLAEIVEPFNGFQFLAFDRTENGNFELTTLVHKFVDEVKPRKWPVDGGVFVFGNSPPEKPYKKVVRGTELFKAAMTKIAQAPESEVSSTKPANKANPFDM</sequence>
<proteinExistence type="predicted"/>
<reference evidence="2" key="1">
    <citation type="submission" date="2022-11" db="UniProtKB">
        <authorList>
            <consortium name="WormBaseParasite"/>
        </authorList>
    </citation>
    <scope>IDENTIFICATION</scope>
</reference>
<evidence type="ECO:0000313" key="1">
    <source>
        <dbReference type="Proteomes" id="UP000887576"/>
    </source>
</evidence>
<organism evidence="1 2">
    <name type="scientific">Panagrolaimus sp. JU765</name>
    <dbReference type="NCBI Taxonomy" id="591449"/>
    <lineage>
        <taxon>Eukaryota</taxon>
        <taxon>Metazoa</taxon>
        <taxon>Ecdysozoa</taxon>
        <taxon>Nematoda</taxon>
        <taxon>Chromadorea</taxon>
        <taxon>Rhabditida</taxon>
        <taxon>Tylenchina</taxon>
        <taxon>Panagrolaimomorpha</taxon>
        <taxon>Panagrolaimoidea</taxon>
        <taxon>Panagrolaimidae</taxon>
        <taxon>Panagrolaimus</taxon>
    </lineage>
</organism>
<name>A0AC34R8G5_9BILA</name>
<dbReference type="WBParaSite" id="JU765_v2.g4342.t1">
    <property type="protein sequence ID" value="JU765_v2.g4342.t1"/>
    <property type="gene ID" value="JU765_v2.g4342"/>
</dbReference>
<protein>
    <submittedName>
        <fullName evidence="2">Transport and Golgi organization protein 2</fullName>
    </submittedName>
</protein>
<accession>A0AC34R8G5</accession>
<dbReference type="Proteomes" id="UP000887576">
    <property type="component" value="Unplaced"/>
</dbReference>
<evidence type="ECO:0000313" key="2">
    <source>
        <dbReference type="WBParaSite" id="JU765_v2.g4342.t1"/>
    </source>
</evidence>